<reference evidence="1" key="1">
    <citation type="journal article" date="2014" name="Nat. Commun.">
        <title>Multiple recent horizontal transfers of a large genomic region in cheese making fungi.</title>
        <authorList>
            <person name="Cheeseman K."/>
            <person name="Ropars J."/>
            <person name="Renault P."/>
            <person name="Dupont J."/>
            <person name="Gouzy J."/>
            <person name="Branca A."/>
            <person name="Abraham A.L."/>
            <person name="Ceppi M."/>
            <person name="Conseiller E."/>
            <person name="Debuchy R."/>
            <person name="Malagnac F."/>
            <person name="Goarin A."/>
            <person name="Silar P."/>
            <person name="Lacoste S."/>
            <person name="Sallet E."/>
            <person name="Bensimon A."/>
            <person name="Giraud T."/>
            <person name="Brygoo Y."/>
        </authorList>
    </citation>
    <scope>NUCLEOTIDE SEQUENCE [LARGE SCALE GENOMIC DNA]</scope>
    <source>
        <strain evidence="1">FM164</strain>
    </source>
</reference>
<dbReference type="EMBL" id="HG792027">
    <property type="protein sequence ID" value="CDM38500.1"/>
    <property type="molecule type" value="Genomic_DNA"/>
</dbReference>
<organism evidence="1 2">
    <name type="scientific">Penicillium roqueforti (strain FM164)</name>
    <dbReference type="NCBI Taxonomy" id="1365484"/>
    <lineage>
        <taxon>Eukaryota</taxon>
        <taxon>Fungi</taxon>
        <taxon>Dikarya</taxon>
        <taxon>Ascomycota</taxon>
        <taxon>Pezizomycotina</taxon>
        <taxon>Eurotiomycetes</taxon>
        <taxon>Eurotiomycetidae</taxon>
        <taxon>Eurotiales</taxon>
        <taxon>Aspergillaceae</taxon>
        <taxon>Penicillium</taxon>
    </lineage>
</organism>
<gene>
    <name evidence="1" type="ORF">PROQFM164_S13g000023</name>
</gene>
<dbReference type="AlphaFoldDB" id="W6QPY3"/>
<keyword evidence="2" id="KW-1185">Reference proteome</keyword>
<sequence length="101" mass="11482">MLWKAESSAWHFQDMVFLSYGVLSEEPSHVLSGSSTPSDTHPALQCKRFQIHAQQIVGDTLVMILSNRRQGPWTERISAASPANTWGKYTHRGLKKKRPEF</sequence>
<evidence type="ECO:0000313" key="2">
    <source>
        <dbReference type="Proteomes" id="UP000030686"/>
    </source>
</evidence>
<protein>
    <submittedName>
        <fullName evidence="1">Uncharacterized protein</fullName>
    </submittedName>
</protein>
<name>W6QPY3_PENRF</name>
<evidence type="ECO:0000313" key="1">
    <source>
        <dbReference type="EMBL" id="CDM38500.1"/>
    </source>
</evidence>
<dbReference type="Proteomes" id="UP000030686">
    <property type="component" value="Unassembled WGS sequence"/>
</dbReference>
<proteinExistence type="predicted"/>
<accession>W6QPY3</accession>